<evidence type="ECO:0000256" key="1">
    <source>
        <dbReference type="SAM" id="Phobius"/>
    </source>
</evidence>
<evidence type="ECO:0000259" key="2">
    <source>
        <dbReference type="Pfam" id="PF13614"/>
    </source>
</evidence>
<sequence length="438" mass="45942">MTEPMMRLSDYLRLLRTSWALILILCLSVGALALGLNSLQSPVFRSTATLSVAACVTFEDGAGCDPVRGTAYAVQRAVIYADLAASDPVVRQTAASVDFEVDARALAAAITAAARTGNPQLTVSIDWPIEAQSAALTNAVSAAIMDYRSAAIDSVSGDSSYVELFISDPALGTQKLTESATTAVALGLTLGLALGLGLAFVRYFLDRHLRTPREAQDLTGLNLVARLPLGIKANQRHQPPSEALLADSFRRIRAVVLERMKVAGARNILITSAQEGENAVEVAIHLASSIAETGMRVLLVDADLCDRNIGTHFGFDNNGGLVDLVAEAASSKELLHQVGTSSLSLLTSGSKTDDGSDFMSHGAVLKKLSELTSEFDITVIAAPPVLSRSDTLSLLPAADAVLLIAGVGVVHRQELVQTVLTLDQLGKLPIGFVATGAA</sequence>
<dbReference type="AlphaFoldDB" id="A0A4R8VDQ1"/>
<dbReference type="RefSeq" id="WP_092452583.1">
    <property type="nucleotide sequence ID" value="NZ_BKAC01000026.1"/>
</dbReference>
<accession>A0A4R8VDQ1</accession>
<comment type="caution">
    <text evidence="3">The sequence shown here is derived from an EMBL/GenBank/DDBJ whole genome shotgun (WGS) entry which is preliminary data.</text>
</comment>
<dbReference type="PANTHER" id="PTHR32309:SF13">
    <property type="entry name" value="FERRIC ENTEROBACTIN TRANSPORT PROTEIN FEPE"/>
    <property type="match status" value="1"/>
</dbReference>
<name>A0A4R8VDQ1_9MICO</name>
<dbReference type="InterPro" id="IPR050445">
    <property type="entry name" value="Bact_polysacc_biosynth/exp"/>
</dbReference>
<feature type="domain" description="AAA" evidence="2">
    <location>
        <begin position="281"/>
        <end position="405"/>
    </location>
</feature>
<keyword evidence="1" id="KW-0472">Membrane</keyword>
<evidence type="ECO:0000313" key="3">
    <source>
        <dbReference type="EMBL" id="TFB81511.1"/>
    </source>
</evidence>
<reference evidence="3 4" key="1">
    <citation type="submission" date="2019-03" db="EMBL/GenBank/DDBJ databases">
        <title>Genomics of glacier-inhabiting Cryobacterium strains.</title>
        <authorList>
            <person name="Liu Q."/>
            <person name="Xin Y.-H."/>
        </authorList>
    </citation>
    <scope>NUCLEOTIDE SEQUENCE [LARGE SCALE GENOMIC DNA]</scope>
    <source>
        <strain evidence="3 4">Hh34</strain>
    </source>
</reference>
<gene>
    <name evidence="3" type="ORF">E3O11_16560</name>
</gene>
<dbReference type="Pfam" id="PF13614">
    <property type="entry name" value="AAA_31"/>
    <property type="match status" value="1"/>
</dbReference>
<dbReference type="InterPro" id="IPR025669">
    <property type="entry name" value="AAA_dom"/>
</dbReference>
<evidence type="ECO:0000313" key="4">
    <source>
        <dbReference type="Proteomes" id="UP000297963"/>
    </source>
</evidence>
<dbReference type="Gene3D" id="3.40.50.300">
    <property type="entry name" value="P-loop containing nucleotide triphosphate hydrolases"/>
    <property type="match status" value="1"/>
</dbReference>
<feature type="transmembrane region" description="Helical" evidence="1">
    <location>
        <begin position="183"/>
        <end position="205"/>
    </location>
</feature>
<organism evidence="3 4">
    <name type="scientific">Cryobacterium levicorallinum</name>
    <dbReference type="NCBI Taxonomy" id="995038"/>
    <lineage>
        <taxon>Bacteria</taxon>
        <taxon>Bacillati</taxon>
        <taxon>Actinomycetota</taxon>
        <taxon>Actinomycetes</taxon>
        <taxon>Micrococcales</taxon>
        <taxon>Microbacteriaceae</taxon>
        <taxon>Cryobacterium</taxon>
    </lineage>
</organism>
<dbReference type="PANTHER" id="PTHR32309">
    <property type="entry name" value="TYROSINE-PROTEIN KINASE"/>
    <property type="match status" value="1"/>
</dbReference>
<dbReference type="Proteomes" id="UP000297963">
    <property type="component" value="Unassembled WGS sequence"/>
</dbReference>
<protein>
    <recommendedName>
        <fullName evidence="2">AAA domain-containing protein</fullName>
    </recommendedName>
</protein>
<dbReference type="InterPro" id="IPR027417">
    <property type="entry name" value="P-loop_NTPase"/>
</dbReference>
<proteinExistence type="predicted"/>
<dbReference type="SUPFAM" id="SSF52540">
    <property type="entry name" value="P-loop containing nucleoside triphosphate hydrolases"/>
    <property type="match status" value="1"/>
</dbReference>
<keyword evidence="1" id="KW-1133">Transmembrane helix</keyword>
<dbReference type="EMBL" id="SOFE01000030">
    <property type="protein sequence ID" value="TFB81511.1"/>
    <property type="molecule type" value="Genomic_DNA"/>
</dbReference>
<keyword evidence="1" id="KW-0812">Transmembrane</keyword>